<gene>
    <name evidence="1" type="ORF">FBHYGVHD_CDS0079</name>
</gene>
<proteinExistence type="predicted"/>
<name>A0ABZ0QYP9_9CAUD</name>
<reference evidence="1 2" key="1">
    <citation type="submission" date="2023-10" db="EMBL/GenBank/DDBJ databases">
        <title>Genome Sequence of the Siphoviridae Staphylococcus aureus Phage MVC_VPHSA1.</title>
        <authorList>
            <person name="Deepak S.J."/>
            <person name="Porteen K."/>
            <person name="Wilfred R."/>
            <person name="Anbazhagan S."/>
            <person name="Elango A."/>
            <person name="Senthil Kumar T."/>
            <person name="Narendra B."/>
            <person name="Sureshkannan S."/>
            <person name="Nithya Quintoil M."/>
            <person name="Charley C.A."/>
            <person name="Teresa S."/>
            <person name="Raghavendra A.G."/>
        </authorList>
    </citation>
    <scope>NUCLEOTIDE SEQUENCE [LARGE SCALE GENOMIC DNA]</scope>
</reference>
<sequence>MKGQLINIKLNDTNVIKAEYQYEIPIEQALNFKSIIVIDYYTNKTIYIPTHSIMYITEDDTKRIGF</sequence>
<evidence type="ECO:0000313" key="1">
    <source>
        <dbReference type="EMBL" id="WPF64926.1"/>
    </source>
</evidence>
<organism evidence="1 2">
    <name type="scientific">Staphylococcus phage MVC_VPHSA1</name>
    <dbReference type="NCBI Taxonomy" id="3088876"/>
    <lineage>
        <taxon>Viruses</taxon>
        <taxon>Duplodnaviria</taxon>
        <taxon>Heunggongvirae</taxon>
        <taxon>Uroviricota</taxon>
        <taxon>Caudoviricetes</taxon>
        <taxon>Ehrlichviridae</taxon>
        <taxon>Chennaivirus</taxon>
        <taxon>Chennaivirus MVCVPHSA1</taxon>
    </lineage>
</organism>
<dbReference type="Proteomes" id="UP001322219">
    <property type="component" value="Segment"/>
</dbReference>
<dbReference type="EMBL" id="OR670591">
    <property type="protein sequence ID" value="WPF64926.1"/>
    <property type="molecule type" value="Genomic_DNA"/>
</dbReference>
<keyword evidence="2" id="KW-1185">Reference proteome</keyword>
<evidence type="ECO:0000313" key="2">
    <source>
        <dbReference type="Proteomes" id="UP001322219"/>
    </source>
</evidence>
<protein>
    <submittedName>
        <fullName evidence="1">Uncharacterized protein</fullName>
    </submittedName>
</protein>
<accession>A0ABZ0QYP9</accession>